<protein>
    <submittedName>
        <fullName evidence="8">DMT family transporter</fullName>
    </submittedName>
</protein>
<evidence type="ECO:0000256" key="6">
    <source>
        <dbReference type="SAM" id="Phobius"/>
    </source>
</evidence>
<feature type="transmembrane region" description="Helical" evidence="6">
    <location>
        <begin position="66"/>
        <end position="88"/>
    </location>
</feature>
<accession>A0ABT3IP60</accession>
<keyword evidence="9" id="KW-1185">Reference proteome</keyword>
<feature type="transmembrane region" description="Helical" evidence="6">
    <location>
        <begin position="184"/>
        <end position="204"/>
    </location>
</feature>
<sequence length="297" mass="32431">MTKYILLVFAGACSFGILSTFVKLSYRSGYTAAEISGSQAFTGMLVLWLLYLLLERKKVPQQVPKRQYWQMLLTGATIGITTFVYYLSVHWIPASVAIVLMMQFSWIGLLLEWIFFRQKPQPVQLLAILLILAGTALASGFSFTHLPALPLIGVLTAFGSGVLYAVYIVANGRIRHDLPLFKRSALMMTGSAAAIFLVNSPALIHSTHADAGLLKWALFLSFFGTIIPPVLFSKGIPKIGATMSAIIMTVELPVAVLCAHFILHEPIAPLQWAGIALMLLSIALVNLRRKQPAAGEG</sequence>
<name>A0ABT3IP60_9BACT</name>
<keyword evidence="4 6" id="KW-1133">Transmembrane helix</keyword>
<feature type="domain" description="EamA" evidence="7">
    <location>
        <begin position="152"/>
        <end position="286"/>
    </location>
</feature>
<evidence type="ECO:0000313" key="8">
    <source>
        <dbReference type="EMBL" id="MCW3485761.1"/>
    </source>
</evidence>
<feature type="domain" description="EamA" evidence="7">
    <location>
        <begin position="3"/>
        <end position="139"/>
    </location>
</feature>
<dbReference type="Gene3D" id="1.10.3730.20">
    <property type="match status" value="1"/>
</dbReference>
<dbReference type="InterPro" id="IPR037185">
    <property type="entry name" value="EmrE-like"/>
</dbReference>
<evidence type="ECO:0000256" key="1">
    <source>
        <dbReference type="ARBA" id="ARBA00004141"/>
    </source>
</evidence>
<feature type="transmembrane region" description="Helical" evidence="6">
    <location>
        <begin position="123"/>
        <end position="143"/>
    </location>
</feature>
<dbReference type="PANTHER" id="PTHR32322">
    <property type="entry name" value="INNER MEMBRANE TRANSPORTER"/>
    <property type="match status" value="1"/>
</dbReference>
<feature type="transmembrane region" description="Helical" evidence="6">
    <location>
        <begin position="216"/>
        <end position="233"/>
    </location>
</feature>
<comment type="subcellular location">
    <subcellularLocation>
        <location evidence="1">Membrane</location>
        <topology evidence="1">Multi-pass membrane protein</topology>
    </subcellularLocation>
</comment>
<reference evidence="8 9" key="1">
    <citation type="submission" date="2022-10" db="EMBL/GenBank/DDBJ databases">
        <title>Chitinophaga nivalis PC15 sp. nov., isolated from Pyeongchang county, South Korea.</title>
        <authorList>
            <person name="Trinh H.N."/>
        </authorList>
    </citation>
    <scope>NUCLEOTIDE SEQUENCE [LARGE SCALE GENOMIC DNA]</scope>
    <source>
        <strain evidence="8 9">PC14</strain>
    </source>
</reference>
<feature type="transmembrane region" description="Helical" evidence="6">
    <location>
        <begin position="149"/>
        <end position="172"/>
    </location>
</feature>
<keyword evidence="5 6" id="KW-0472">Membrane</keyword>
<dbReference type="EMBL" id="JAPDNS010000002">
    <property type="protein sequence ID" value="MCW3485761.1"/>
    <property type="molecule type" value="Genomic_DNA"/>
</dbReference>
<feature type="transmembrane region" description="Helical" evidence="6">
    <location>
        <begin position="245"/>
        <end position="263"/>
    </location>
</feature>
<feature type="transmembrane region" description="Helical" evidence="6">
    <location>
        <begin position="35"/>
        <end position="54"/>
    </location>
</feature>
<organism evidence="8 9">
    <name type="scientific">Chitinophaga nivalis</name>
    <dbReference type="NCBI Taxonomy" id="2991709"/>
    <lineage>
        <taxon>Bacteria</taxon>
        <taxon>Pseudomonadati</taxon>
        <taxon>Bacteroidota</taxon>
        <taxon>Chitinophagia</taxon>
        <taxon>Chitinophagales</taxon>
        <taxon>Chitinophagaceae</taxon>
        <taxon>Chitinophaga</taxon>
    </lineage>
</organism>
<dbReference type="InterPro" id="IPR050638">
    <property type="entry name" value="AA-Vitamin_Transporters"/>
</dbReference>
<proteinExistence type="inferred from homology"/>
<dbReference type="Pfam" id="PF00892">
    <property type="entry name" value="EamA"/>
    <property type="match status" value="2"/>
</dbReference>
<gene>
    <name evidence="8" type="ORF">OL497_17785</name>
</gene>
<keyword evidence="3 6" id="KW-0812">Transmembrane</keyword>
<evidence type="ECO:0000256" key="4">
    <source>
        <dbReference type="ARBA" id="ARBA00022989"/>
    </source>
</evidence>
<comment type="similarity">
    <text evidence="2">Belongs to the EamA transporter family.</text>
</comment>
<comment type="caution">
    <text evidence="8">The sequence shown here is derived from an EMBL/GenBank/DDBJ whole genome shotgun (WGS) entry which is preliminary data.</text>
</comment>
<dbReference type="PANTHER" id="PTHR32322:SF2">
    <property type="entry name" value="EAMA DOMAIN-CONTAINING PROTEIN"/>
    <property type="match status" value="1"/>
</dbReference>
<dbReference type="InterPro" id="IPR000620">
    <property type="entry name" value="EamA_dom"/>
</dbReference>
<feature type="transmembrane region" description="Helical" evidence="6">
    <location>
        <begin position="94"/>
        <end position="116"/>
    </location>
</feature>
<evidence type="ECO:0000256" key="5">
    <source>
        <dbReference type="ARBA" id="ARBA00023136"/>
    </source>
</evidence>
<evidence type="ECO:0000313" key="9">
    <source>
        <dbReference type="Proteomes" id="UP001207742"/>
    </source>
</evidence>
<dbReference type="SUPFAM" id="SSF103481">
    <property type="entry name" value="Multidrug resistance efflux transporter EmrE"/>
    <property type="match status" value="2"/>
</dbReference>
<feature type="transmembrane region" description="Helical" evidence="6">
    <location>
        <begin position="269"/>
        <end position="287"/>
    </location>
</feature>
<evidence type="ECO:0000256" key="3">
    <source>
        <dbReference type="ARBA" id="ARBA00022692"/>
    </source>
</evidence>
<evidence type="ECO:0000259" key="7">
    <source>
        <dbReference type="Pfam" id="PF00892"/>
    </source>
</evidence>
<evidence type="ECO:0000256" key="2">
    <source>
        <dbReference type="ARBA" id="ARBA00007362"/>
    </source>
</evidence>
<dbReference type="Proteomes" id="UP001207742">
    <property type="component" value="Unassembled WGS sequence"/>
</dbReference>
<dbReference type="RefSeq" id="WP_264732516.1">
    <property type="nucleotide sequence ID" value="NZ_JAPDNR010000001.1"/>
</dbReference>